<dbReference type="PANTHER" id="PTHR33048">
    <property type="entry name" value="PTH11-LIKE INTEGRAL MEMBRANE PROTEIN (AFU_ORTHOLOGUE AFUA_5G11245)"/>
    <property type="match status" value="1"/>
</dbReference>
<feature type="region of interest" description="Disordered" evidence="6">
    <location>
        <begin position="317"/>
        <end position="344"/>
    </location>
</feature>
<feature type="transmembrane region" description="Helical" evidence="7">
    <location>
        <begin position="151"/>
        <end position="175"/>
    </location>
</feature>
<comment type="caution">
    <text evidence="9">The sequence shown here is derived from an EMBL/GenBank/DDBJ whole genome shotgun (WGS) entry which is preliminary data.</text>
</comment>
<dbReference type="Proteomes" id="UP000434172">
    <property type="component" value="Unassembled WGS sequence"/>
</dbReference>
<dbReference type="PANTHER" id="PTHR33048:SF47">
    <property type="entry name" value="INTEGRAL MEMBRANE PROTEIN-RELATED"/>
    <property type="match status" value="1"/>
</dbReference>
<protein>
    <recommendedName>
        <fullName evidence="8">Rhodopsin domain-containing protein</fullName>
    </recommendedName>
</protein>
<feature type="region of interest" description="Disordered" evidence="6">
    <location>
        <begin position="418"/>
        <end position="479"/>
    </location>
</feature>
<feature type="transmembrane region" description="Helical" evidence="7">
    <location>
        <begin position="116"/>
        <end position="139"/>
    </location>
</feature>
<feature type="transmembrane region" description="Helical" evidence="7">
    <location>
        <begin position="39"/>
        <end position="61"/>
    </location>
</feature>
<dbReference type="OrthoDB" id="3648173at2759"/>
<proteinExistence type="inferred from homology"/>
<feature type="transmembrane region" description="Helical" evidence="7">
    <location>
        <begin position="269"/>
        <end position="288"/>
    </location>
</feature>
<feature type="compositionally biased region" description="Polar residues" evidence="6">
    <location>
        <begin position="318"/>
        <end position="328"/>
    </location>
</feature>
<evidence type="ECO:0000313" key="9">
    <source>
        <dbReference type="EMBL" id="KAF0328740.1"/>
    </source>
</evidence>
<feature type="domain" description="Rhodopsin" evidence="8">
    <location>
        <begin position="57"/>
        <end position="292"/>
    </location>
</feature>
<evidence type="ECO:0000256" key="6">
    <source>
        <dbReference type="SAM" id="MobiDB-lite"/>
    </source>
</evidence>
<evidence type="ECO:0000256" key="5">
    <source>
        <dbReference type="ARBA" id="ARBA00038359"/>
    </source>
</evidence>
<feature type="transmembrane region" description="Helical" evidence="7">
    <location>
        <begin position="73"/>
        <end position="96"/>
    </location>
</feature>
<reference evidence="9 10" key="1">
    <citation type="submission" date="2019-12" db="EMBL/GenBank/DDBJ databases">
        <title>A genome sequence resource for the geographically widespread anthracnose pathogen Colletotrichum asianum.</title>
        <authorList>
            <person name="Meng Y."/>
        </authorList>
    </citation>
    <scope>NUCLEOTIDE SEQUENCE [LARGE SCALE GENOMIC DNA]</scope>
    <source>
        <strain evidence="9 10">ICMP 18580</strain>
    </source>
</reference>
<comment type="similarity">
    <text evidence="5">Belongs to the SAT4 family.</text>
</comment>
<keyword evidence="4 7" id="KW-0472">Membrane</keyword>
<sequence length="479" mass="53169">MDPTDDDPTMGTVPKIGGSPVVTNTTLPAANASETRQPLVIGVTLTALFLASVVTALRIYVRRWRLRRWGPDDTALVFSYVLVFVTGLLMLINTHYGDGLHKATLTRENYLKTQEIAIAAVAVYQAAMPLIKSTFLLQYRRVFPLPPFQKLCNIFLIFIMAFGFTQVVSLCFACVPLRALWDFSVKGKCFKLLDWWYAGSAINLMTDIIIFVMPVPLLRTLAVPLRQKIVLMATFGLGFFTCAISVIRLTTLKSSATSTDPTYNTVVAGIWSITELCCAIICVCIPTLRPLLGTQSLSPVIKRTYVQRNLEDSADTELYTQSDGVTTSQKRRSRPVSHASQHAIEDVESPRVVDEYARSLSGVTIPPAIHIDEAHEARTELRTRDTFKTREELKAAMTMTLPLTRVDTDDGVEFLMLEAPGHEPELPTPLKPPPRRHTDRGNRQSQGDYFGAVVWEASGEPKADDSTDMSPKDKKDGPS</sequence>
<keyword evidence="3 7" id="KW-1133">Transmembrane helix</keyword>
<feature type="compositionally biased region" description="Basic and acidic residues" evidence="6">
    <location>
        <begin position="459"/>
        <end position="479"/>
    </location>
</feature>
<evidence type="ECO:0000256" key="3">
    <source>
        <dbReference type="ARBA" id="ARBA00022989"/>
    </source>
</evidence>
<feature type="transmembrane region" description="Helical" evidence="7">
    <location>
        <begin position="229"/>
        <end position="249"/>
    </location>
</feature>
<accession>A0A8H3WM62</accession>
<keyword evidence="10" id="KW-1185">Reference proteome</keyword>
<evidence type="ECO:0000256" key="2">
    <source>
        <dbReference type="ARBA" id="ARBA00022692"/>
    </source>
</evidence>
<dbReference type="Pfam" id="PF20684">
    <property type="entry name" value="Fung_rhodopsin"/>
    <property type="match status" value="1"/>
</dbReference>
<evidence type="ECO:0000256" key="1">
    <source>
        <dbReference type="ARBA" id="ARBA00004141"/>
    </source>
</evidence>
<dbReference type="InterPro" id="IPR052337">
    <property type="entry name" value="SAT4-like"/>
</dbReference>
<feature type="transmembrane region" description="Helical" evidence="7">
    <location>
        <begin position="195"/>
        <end position="217"/>
    </location>
</feature>
<dbReference type="InterPro" id="IPR049326">
    <property type="entry name" value="Rhodopsin_dom_fungi"/>
</dbReference>
<keyword evidence="2 7" id="KW-0812">Transmembrane</keyword>
<organism evidence="9 10">
    <name type="scientific">Colletotrichum asianum</name>
    <dbReference type="NCBI Taxonomy" id="702518"/>
    <lineage>
        <taxon>Eukaryota</taxon>
        <taxon>Fungi</taxon>
        <taxon>Dikarya</taxon>
        <taxon>Ascomycota</taxon>
        <taxon>Pezizomycotina</taxon>
        <taxon>Sordariomycetes</taxon>
        <taxon>Hypocreomycetidae</taxon>
        <taxon>Glomerellales</taxon>
        <taxon>Glomerellaceae</taxon>
        <taxon>Colletotrichum</taxon>
        <taxon>Colletotrichum gloeosporioides species complex</taxon>
    </lineage>
</organism>
<comment type="subcellular location">
    <subcellularLocation>
        <location evidence="1">Membrane</location>
        <topology evidence="1">Multi-pass membrane protein</topology>
    </subcellularLocation>
</comment>
<evidence type="ECO:0000256" key="7">
    <source>
        <dbReference type="SAM" id="Phobius"/>
    </source>
</evidence>
<dbReference type="GO" id="GO:0016020">
    <property type="term" value="C:membrane"/>
    <property type="evidence" value="ECO:0007669"/>
    <property type="project" value="UniProtKB-SubCell"/>
</dbReference>
<dbReference type="AlphaFoldDB" id="A0A8H3WM62"/>
<name>A0A8H3WM62_9PEZI</name>
<gene>
    <name evidence="9" type="ORF">GQ607_004152</name>
</gene>
<dbReference type="EMBL" id="WOWK01000016">
    <property type="protein sequence ID" value="KAF0328740.1"/>
    <property type="molecule type" value="Genomic_DNA"/>
</dbReference>
<evidence type="ECO:0000313" key="10">
    <source>
        <dbReference type="Proteomes" id="UP000434172"/>
    </source>
</evidence>
<evidence type="ECO:0000256" key="4">
    <source>
        <dbReference type="ARBA" id="ARBA00023136"/>
    </source>
</evidence>
<evidence type="ECO:0000259" key="8">
    <source>
        <dbReference type="Pfam" id="PF20684"/>
    </source>
</evidence>